<geneLocation type="plasmid" evidence="3">
    <name>prhbstw-00938_2</name>
</geneLocation>
<dbReference type="AlphaFoldDB" id="A0AAP9R2G3"/>
<dbReference type="Proteomes" id="UP000514462">
    <property type="component" value="Plasmid pRHBSTW-00938_2"/>
</dbReference>
<name>A0AAP9R2G3_KLEAE</name>
<proteinExistence type="predicted"/>
<feature type="region of interest" description="Disordered" evidence="1">
    <location>
        <begin position="96"/>
        <end position="117"/>
    </location>
</feature>
<sequence length="117" mass="13526">MYLISREEKKFIRPLSREEIKVAGKLHQHQYLNPLRSIIASRLLNEMKMQELLLVCNCRPDGLARLTVSRRRSGLHLINTVRGEAHEQGCPLEKYPDVAHNRRYNGKNGTAEPTDVH</sequence>
<reference evidence="3" key="1">
    <citation type="submission" date="2020-06" db="EMBL/GenBank/DDBJ databases">
        <title>REHAB project genomes.</title>
        <authorList>
            <person name="Shaw L.P."/>
        </authorList>
    </citation>
    <scope>NUCLEOTIDE SEQUENCE [LARGE SCALE GENOMIC DNA]</scope>
    <source>
        <strain evidence="3">RHBSTW-00938</strain>
        <plasmid evidence="3">prhbstw-00938_2</plasmid>
    </source>
</reference>
<evidence type="ECO:0000313" key="3">
    <source>
        <dbReference type="Proteomes" id="UP000514462"/>
    </source>
</evidence>
<evidence type="ECO:0000256" key="1">
    <source>
        <dbReference type="SAM" id="MobiDB-lite"/>
    </source>
</evidence>
<keyword evidence="2" id="KW-0614">Plasmid</keyword>
<evidence type="ECO:0000313" key="2">
    <source>
        <dbReference type="EMBL" id="QMR43133.1"/>
    </source>
</evidence>
<protein>
    <submittedName>
        <fullName evidence="2">Uncharacterized protein</fullName>
    </submittedName>
</protein>
<gene>
    <name evidence="2" type="ORF">HV331_27060</name>
</gene>
<accession>A0AAP9R2G3</accession>
<organism evidence="2 3">
    <name type="scientific">Klebsiella aerogenes</name>
    <name type="common">Enterobacter aerogenes</name>
    <dbReference type="NCBI Taxonomy" id="548"/>
    <lineage>
        <taxon>Bacteria</taxon>
        <taxon>Pseudomonadati</taxon>
        <taxon>Pseudomonadota</taxon>
        <taxon>Gammaproteobacteria</taxon>
        <taxon>Enterobacterales</taxon>
        <taxon>Enterobacteriaceae</taxon>
        <taxon>Klebsiella/Raoultella group</taxon>
        <taxon>Klebsiella</taxon>
    </lineage>
</organism>
<dbReference type="EMBL" id="CP055905">
    <property type="protein sequence ID" value="QMR43133.1"/>
    <property type="molecule type" value="Genomic_DNA"/>
</dbReference>
<dbReference type="RefSeq" id="WP_182015511.1">
    <property type="nucleotide sequence ID" value="NZ_CP055905.1"/>
</dbReference>